<dbReference type="OrthoDB" id="4935633at2759"/>
<evidence type="ECO:0000256" key="5">
    <source>
        <dbReference type="ARBA" id="ARBA00023002"/>
    </source>
</evidence>
<reference evidence="11 12" key="1">
    <citation type="submission" date="2014-02" db="EMBL/GenBank/DDBJ databases">
        <title>The genome sequence of Colletotrichum simmondsii CBS122122.</title>
        <authorList>
            <person name="Baroncelli R."/>
            <person name="Thon M.R."/>
        </authorList>
    </citation>
    <scope>NUCLEOTIDE SEQUENCE [LARGE SCALE GENOMIC DNA]</scope>
    <source>
        <strain evidence="11 12">CBS122122</strain>
    </source>
</reference>
<dbReference type="PANTHER" id="PTHR24305">
    <property type="entry name" value="CYTOCHROME P450"/>
    <property type="match status" value="1"/>
</dbReference>
<evidence type="ECO:0000256" key="6">
    <source>
        <dbReference type="ARBA" id="ARBA00023004"/>
    </source>
</evidence>
<dbReference type="GO" id="GO:0020037">
    <property type="term" value="F:heme binding"/>
    <property type="evidence" value="ECO:0007669"/>
    <property type="project" value="InterPro"/>
</dbReference>
<dbReference type="GO" id="GO:0005506">
    <property type="term" value="F:iron ion binding"/>
    <property type="evidence" value="ECO:0007669"/>
    <property type="project" value="InterPro"/>
</dbReference>
<comment type="similarity">
    <text evidence="2 9">Belongs to the cytochrome P450 family.</text>
</comment>
<keyword evidence="6 8" id="KW-0408">Iron</keyword>
<dbReference type="AlphaFoldDB" id="A0A135TI30"/>
<accession>A0A135TI30</accession>
<feature type="compositionally biased region" description="Polar residues" evidence="10">
    <location>
        <begin position="539"/>
        <end position="551"/>
    </location>
</feature>
<dbReference type="GO" id="GO:0016705">
    <property type="term" value="F:oxidoreductase activity, acting on paired donors, with incorporation or reduction of molecular oxygen"/>
    <property type="evidence" value="ECO:0007669"/>
    <property type="project" value="InterPro"/>
</dbReference>
<keyword evidence="4 8" id="KW-0479">Metal-binding</keyword>
<keyword evidence="12" id="KW-1185">Reference proteome</keyword>
<sequence length="574" mass="65118">MAWNHTNLALDALKSGIIFATSLWVLLWLAECIRNIYFHPLSKFPGPKLAAATSWWSTYQQTIVNRSMHHICIDLHAKYGDIVRIGPNRLHFNHPDAYSGIYRTKFDKDPFMYALLGGDGATVTFVKHQDNKSRKDILHPFFSKSSVYNREQLIQENIDKFCSNLVKHYEKGVSVNMSLAFRCIGLETITSICFGKSAACFEHEDFHSPILESMESIVAWFMVFKHFWLVRQLILWVPEWVGLTFFKSGVAFAQMKNMFAEQIDNIRANVGKPSPDETPIIYGALTDPENYSPVRPPPSRASLMEEAIALVIAGTDTTGATMTLGTYHLCKHPEKYARLKAELKEVWPDLKGPTPTAQQLEKLPYLTSVIKEALRMAPTTTSENSRLVPPHGAKIGGAEVPGNTIVSMGVLFPMQHPWAFETPDQYIPERWLVADEAAKQRLDRYFVPFSKGPRSCLGINLAWCELYLAYANLFRRFELSLDGTKDDDFDWIDVGLALFKDAQIHILIRPIDVSLPGIRHPVEPEAPGERSAFPEGRSWQPSQMQEFQSQPKLAEDYHNIQGEGNFWHQGRGSE</sequence>
<evidence type="ECO:0000256" key="8">
    <source>
        <dbReference type="PIRSR" id="PIRSR602401-1"/>
    </source>
</evidence>
<evidence type="ECO:0000256" key="3">
    <source>
        <dbReference type="ARBA" id="ARBA00022617"/>
    </source>
</evidence>
<dbReference type="PANTHER" id="PTHR24305:SF157">
    <property type="entry name" value="N-ACETYLTRYPTOPHAN 6-HYDROXYLASE IVOC-RELATED"/>
    <property type="match status" value="1"/>
</dbReference>
<dbReference type="InterPro" id="IPR001128">
    <property type="entry name" value="Cyt_P450"/>
</dbReference>
<feature type="binding site" description="axial binding residue" evidence="8">
    <location>
        <position position="456"/>
    </location>
    <ligand>
        <name>heme</name>
        <dbReference type="ChEBI" id="CHEBI:30413"/>
    </ligand>
    <ligandPart>
        <name>Fe</name>
        <dbReference type="ChEBI" id="CHEBI:18248"/>
    </ligandPart>
</feature>
<evidence type="ECO:0000256" key="7">
    <source>
        <dbReference type="ARBA" id="ARBA00023033"/>
    </source>
</evidence>
<proteinExistence type="inferred from homology"/>
<dbReference type="PRINTS" id="PR00385">
    <property type="entry name" value="P450"/>
</dbReference>
<keyword evidence="3 8" id="KW-0349">Heme</keyword>
<gene>
    <name evidence="11" type="ORF">CSIM01_11715</name>
</gene>
<dbReference type="InterPro" id="IPR036396">
    <property type="entry name" value="Cyt_P450_sf"/>
</dbReference>
<dbReference type="GO" id="GO:0004497">
    <property type="term" value="F:monooxygenase activity"/>
    <property type="evidence" value="ECO:0007669"/>
    <property type="project" value="UniProtKB-KW"/>
</dbReference>
<dbReference type="InterPro" id="IPR002401">
    <property type="entry name" value="Cyt_P450_E_grp-I"/>
</dbReference>
<evidence type="ECO:0000256" key="10">
    <source>
        <dbReference type="SAM" id="MobiDB-lite"/>
    </source>
</evidence>
<evidence type="ECO:0000256" key="2">
    <source>
        <dbReference type="ARBA" id="ARBA00010617"/>
    </source>
</evidence>
<dbReference type="CDD" id="cd11062">
    <property type="entry name" value="CYP58-like"/>
    <property type="match status" value="1"/>
</dbReference>
<name>A0A135TI30_9PEZI</name>
<dbReference type="Pfam" id="PF00067">
    <property type="entry name" value="p450"/>
    <property type="match status" value="1"/>
</dbReference>
<keyword evidence="7 9" id="KW-0503">Monooxygenase</keyword>
<evidence type="ECO:0000313" key="11">
    <source>
        <dbReference type="EMBL" id="KXH47765.1"/>
    </source>
</evidence>
<keyword evidence="5 9" id="KW-0560">Oxidoreductase</keyword>
<evidence type="ECO:0008006" key="13">
    <source>
        <dbReference type="Google" id="ProtNLM"/>
    </source>
</evidence>
<dbReference type="SUPFAM" id="SSF48264">
    <property type="entry name" value="Cytochrome P450"/>
    <property type="match status" value="1"/>
</dbReference>
<evidence type="ECO:0000256" key="9">
    <source>
        <dbReference type="RuleBase" id="RU000461"/>
    </source>
</evidence>
<dbReference type="Gene3D" id="1.10.630.10">
    <property type="entry name" value="Cytochrome P450"/>
    <property type="match status" value="1"/>
</dbReference>
<dbReference type="PRINTS" id="PR00463">
    <property type="entry name" value="EP450I"/>
</dbReference>
<dbReference type="PROSITE" id="PS00086">
    <property type="entry name" value="CYTOCHROME_P450"/>
    <property type="match status" value="1"/>
</dbReference>
<evidence type="ECO:0000313" key="12">
    <source>
        <dbReference type="Proteomes" id="UP000070328"/>
    </source>
</evidence>
<evidence type="ECO:0000256" key="1">
    <source>
        <dbReference type="ARBA" id="ARBA00001971"/>
    </source>
</evidence>
<organism evidence="11 12">
    <name type="scientific">Colletotrichum simmondsii</name>
    <dbReference type="NCBI Taxonomy" id="703756"/>
    <lineage>
        <taxon>Eukaryota</taxon>
        <taxon>Fungi</taxon>
        <taxon>Dikarya</taxon>
        <taxon>Ascomycota</taxon>
        <taxon>Pezizomycotina</taxon>
        <taxon>Sordariomycetes</taxon>
        <taxon>Hypocreomycetidae</taxon>
        <taxon>Glomerellales</taxon>
        <taxon>Glomerellaceae</taxon>
        <taxon>Colletotrichum</taxon>
        <taxon>Colletotrichum acutatum species complex</taxon>
    </lineage>
</organism>
<evidence type="ECO:0000256" key="4">
    <source>
        <dbReference type="ARBA" id="ARBA00022723"/>
    </source>
</evidence>
<feature type="region of interest" description="Disordered" evidence="10">
    <location>
        <begin position="524"/>
        <end position="551"/>
    </location>
</feature>
<dbReference type="InterPro" id="IPR050121">
    <property type="entry name" value="Cytochrome_P450_monoxygenase"/>
</dbReference>
<comment type="cofactor">
    <cofactor evidence="1 8">
        <name>heme</name>
        <dbReference type="ChEBI" id="CHEBI:30413"/>
    </cofactor>
</comment>
<protein>
    <recommendedName>
        <fullName evidence="13">Cytochrome P450</fullName>
    </recommendedName>
</protein>
<dbReference type="Proteomes" id="UP000070328">
    <property type="component" value="Unassembled WGS sequence"/>
</dbReference>
<dbReference type="EMBL" id="JFBX01000149">
    <property type="protein sequence ID" value="KXH47765.1"/>
    <property type="molecule type" value="Genomic_DNA"/>
</dbReference>
<dbReference type="InterPro" id="IPR017972">
    <property type="entry name" value="Cyt_P450_CS"/>
</dbReference>
<comment type="caution">
    <text evidence="11">The sequence shown here is derived from an EMBL/GenBank/DDBJ whole genome shotgun (WGS) entry which is preliminary data.</text>
</comment>